<dbReference type="Pfam" id="PF04616">
    <property type="entry name" value="Glyco_hydro_43"/>
    <property type="match status" value="1"/>
</dbReference>
<dbReference type="EMBL" id="JBFXLT010000231">
    <property type="protein sequence ID" value="KAL2801880.1"/>
    <property type="molecule type" value="Genomic_DNA"/>
</dbReference>
<dbReference type="Pfam" id="PF17851">
    <property type="entry name" value="GH43_C2"/>
    <property type="match status" value="1"/>
</dbReference>
<comment type="similarity">
    <text evidence="1 5">Belongs to the glycosyl hydrolase 43 family.</text>
</comment>
<evidence type="ECO:0000256" key="3">
    <source>
        <dbReference type="ARBA" id="ARBA00022801"/>
    </source>
</evidence>
<dbReference type="PANTHER" id="PTHR42812">
    <property type="entry name" value="BETA-XYLOSIDASE"/>
    <property type="match status" value="1"/>
</dbReference>
<keyword evidence="4 5" id="KW-0326">Glycosidase</keyword>
<keyword evidence="3 5" id="KW-0378">Hydrolase</keyword>
<accession>A0ABR4GS37</accession>
<evidence type="ECO:0000256" key="5">
    <source>
        <dbReference type="RuleBase" id="RU361187"/>
    </source>
</evidence>
<organism evidence="8 9">
    <name type="scientific">Aspergillus granulosus</name>
    <dbReference type="NCBI Taxonomy" id="176169"/>
    <lineage>
        <taxon>Eukaryota</taxon>
        <taxon>Fungi</taxon>
        <taxon>Dikarya</taxon>
        <taxon>Ascomycota</taxon>
        <taxon>Pezizomycotina</taxon>
        <taxon>Eurotiomycetes</taxon>
        <taxon>Eurotiomycetidae</taxon>
        <taxon>Eurotiales</taxon>
        <taxon>Aspergillaceae</taxon>
        <taxon>Aspergillus</taxon>
        <taxon>Aspergillus subgen. Nidulantes</taxon>
    </lineage>
</organism>
<evidence type="ECO:0000256" key="2">
    <source>
        <dbReference type="ARBA" id="ARBA00022729"/>
    </source>
</evidence>
<evidence type="ECO:0000256" key="6">
    <source>
        <dbReference type="SAM" id="MobiDB-lite"/>
    </source>
</evidence>
<dbReference type="GO" id="GO:0016787">
    <property type="term" value="F:hydrolase activity"/>
    <property type="evidence" value="ECO:0007669"/>
    <property type="project" value="UniProtKB-KW"/>
</dbReference>
<dbReference type="PANTHER" id="PTHR42812:SF12">
    <property type="entry name" value="BETA-XYLOSIDASE-RELATED"/>
    <property type="match status" value="1"/>
</dbReference>
<evidence type="ECO:0000313" key="8">
    <source>
        <dbReference type="EMBL" id="KAL2801880.1"/>
    </source>
</evidence>
<sequence>MAYCNPIIPGFAPDPSIVRINDMFYLVTSSFHLFPGLPIYASRDLIAWRHIGNAINRASQLSLARSSTKLNPLDNGSDEKAPATGGLYAPTIRHYNGTTYIVCTNVVYDGSRDTGDWASGLTLRNFLVSTTDIGLGKWSDPVYFDFRGIDPDLFVDDDGRAYIAGSAWSPSPSCCISCFSIDLRTGRKLSEEKVLWHGWTKVIPEGPHIYKRNGHYYLLVAEGGTHEGHCLTMARAPSIWGPYEPCDRNPILQPTINLDPSANCYYNGHGDLVEDTQGNWWMVCLAVRRDRAGRMVLGRETFLTAVEWLEDQVWPRIQQPIPRTLRRRLENADSGEGSGPTSLSPPVKAIPSPFDPKMDLVWIRDPDPQRCRISSDGRTISLLPLPTELGQCTGNPTAFLGRRQRRLEGSATADLVVSSLSGSTEVKAGMVYYKDEHRYARIMYEPGHGMMAFEVKNGAKDPPISRERTMEVDFARACKAQFRILYTGQFIHFMYRAEQAGKKKGWNSIGLIDTLDLSSYDFTGPVIGVFAIGVREEWCTFENVDI</sequence>
<dbReference type="InterPro" id="IPR023296">
    <property type="entry name" value="Glyco_hydro_beta-prop_sf"/>
</dbReference>
<dbReference type="InterPro" id="IPR041542">
    <property type="entry name" value="GH43_C2"/>
</dbReference>
<name>A0ABR4GS37_9EURO</name>
<gene>
    <name evidence="8" type="ORF">BJX63DRAFT_416395</name>
</gene>
<dbReference type="InterPro" id="IPR006710">
    <property type="entry name" value="Glyco_hydro_43"/>
</dbReference>
<keyword evidence="2" id="KW-0732">Signal</keyword>
<evidence type="ECO:0000256" key="1">
    <source>
        <dbReference type="ARBA" id="ARBA00009865"/>
    </source>
</evidence>
<dbReference type="Gene3D" id="2.115.10.20">
    <property type="entry name" value="Glycosyl hydrolase domain, family 43"/>
    <property type="match status" value="1"/>
</dbReference>
<dbReference type="SUPFAM" id="SSF49899">
    <property type="entry name" value="Concanavalin A-like lectins/glucanases"/>
    <property type="match status" value="1"/>
</dbReference>
<dbReference type="SUPFAM" id="SSF75005">
    <property type="entry name" value="Arabinanase/levansucrase/invertase"/>
    <property type="match status" value="1"/>
</dbReference>
<reference evidence="8 9" key="1">
    <citation type="submission" date="2024-07" db="EMBL/GenBank/DDBJ databases">
        <title>Section-level genome sequencing and comparative genomics of Aspergillus sections Usti and Cavernicolus.</title>
        <authorList>
            <consortium name="Lawrence Berkeley National Laboratory"/>
            <person name="Nybo J.L."/>
            <person name="Vesth T.C."/>
            <person name="Theobald S."/>
            <person name="Frisvad J.C."/>
            <person name="Larsen T.O."/>
            <person name="Kjaerboelling I."/>
            <person name="Rothschild-Mancinelli K."/>
            <person name="Lyhne E.K."/>
            <person name="Kogle M.E."/>
            <person name="Barry K."/>
            <person name="Clum A."/>
            <person name="Na H."/>
            <person name="Ledsgaard L."/>
            <person name="Lin J."/>
            <person name="Lipzen A."/>
            <person name="Kuo A."/>
            <person name="Riley R."/>
            <person name="Mondo S."/>
            <person name="Labutti K."/>
            <person name="Haridas S."/>
            <person name="Pangalinan J."/>
            <person name="Salamov A.A."/>
            <person name="Simmons B.A."/>
            <person name="Magnuson J.K."/>
            <person name="Chen J."/>
            <person name="Drula E."/>
            <person name="Henrissat B."/>
            <person name="Wiebenga A."/>
            <person name="Lubbers R.J."/>
            <person name="Gomes A.C."/>
            <person name="Makela M.R."/>
            <person name="Stajich J."/>
            <person name="Grigoriev I.V."/>
            <person name="Mortensen U.H."/>
            <person name="De Vries R.P."/>
            <person name="Baker S.E."/>
            <person name="Andersen M.R."/>
        </authorList>
    </citation>
    <scope>NUCLEOTIDE SEQUENCE [LARGE SCALE GENOMIC DNA]</scope>
    <source>
        <strain evidence="8 9">CBS 588.65</strain>
    </source>
</reference>
<evidence type="ECO:0000313" key="9">
    <source>
        <dbReference type="Proteomes" id="UP001610334"/>
    </source>
</evidence>
<keyword evidence="9" id="KW-1185">Reference proteome</keyword>
<feature type="domain" description="Beta-xylosidase C-terminal Concanavalin A-like" evidence="7">
    <location>
        <begin position="358"/>
        <end position="541"/>
    </location>
</feature>
<comment type="caution">
    <text evidence="8">The sequence shown here is derived from an EMBL/GenBank/DDBJ whole genome shotgun (WGS) entry which is preliminary data.</text>
</comment>
<dbReference type="InterPro" id="IPR013320">
    <property type="entry name" value="ConA-like_dom_sf"/>
</dbReference>
<protein>
    <submittedName>
        <fullName evidence="8">Glycosyl hydrolase</fullName>
    </submittedName>
</protein>
<feature type="region of interest" description="Disordered" evidence="6">
    <location>
        <begin position="330"/>
        <end position="352"/>
    </location>
</feature>
<dbReference type="Proteomes" id="UP001610334">
    <property type="component" value="Unassembled WGS sequence"/>
</dbReference>
<dbReference type="InterPro" id="IPR051795">
    <property type="entry name" value="Glycosyl_Hydrlase_43"/>
</dbReference>
<dbReference type="Gene3D" id="2.60.120.200">
    <property type="match status" value="1"/>
</dbReference>
<evidence type="ECO:0000259" key="7">
    <source>
        <dbReference type="Pfam" id="PF17851"/>
    </source>
</evidence>
<dbReference type="CDD" id="cd18617">
    <property type="entry name" value="GH43_XynB-like"/>
    <property type="match status" value="1"/>
</dbReference>
<evidence type="ECO:0000256" key="4">
    <source>
        <dbReference type="ARBA" id="ARBA00023295"/>
    </source>
</evidence>
<proteinExistence type="inferred from homology"/>